<feature type="region of interest" description="Disordered" evidence="1">
    <location>
        <begin position="1"/>
        <end position="59"/>
    </location>
</feature>
<gene>
    <name evidence="3" type="ORF">FSCOSCO3_A017802</name>
</gene>
<feature type="region of interest" description="Disordered" evidence="1">
    <location>
        <begin position="171"/>
        <end position="195"/>
    </location>
</feature>
<evidence type="ECO:0000313" key="4">
    <source>
        <dbReference type="Proteomes" id="UP001314229"/>
    </source>
</evidence>
<feature type="non-terminal residue" evidence="3">
    <location>
        <position position="1"/>
    </location>
</feature>
<evidence type="ECO:0000313" key="3">
    <source>
        <dbReference type="EMBL" id="CAK6978116.1"/>
    </source>
</evidence>
<dbReference type="Proteomes" id="UP001314229">
    <property type="component" value="Unassembled WGS sequence"/>
</dbReference>
<dbReference type="PANTHER" id="PTHR45749">
    <property type="match status" value="1"/>
</dbReference>
<protein>
    <recommendedName>
        <fullName evidence="2">DUF4371 domain-containing protein</fullName>
    </recommendedName>
</protein>
<dbReference type="EMBL" id="CAWUFR010000458">
    <property type="protein sequence ID" value="CAK6978116.1"/>
    <property type="molecule type" value="Genomic_DNA"/>
</dbReference>
<proteinExistence type="predicted"/>
<comment type="caution">
    <text evidence="3">The sequence shown here is derived from an EMBL/GenBank/DDBJ whole genome shotgun (WGS) entry which is preliminary data.</text>
</comment>
<dbReference type="InterPro" id="IPR025398">
    <property type="entry name" value="DUF4371"/>
</dbReference>
<dbReference type="Pfam" id="PF14291">
    <property type="entry name" value="DUF4371"/>
    <property type="match status" value="1"/>
</dbReference>
<reference evidence="3 4" key="1">
    <citation type="submission" date="2024-01" db="EMBL/GenBank/DDBJ databases">
        <authorList>
            <person name="Alioto T."/>
            <person name="Alioto T."/>
            <person name="Gomez Garrido J."/>
        </authorList>
    </citation>
    <scope>NUCLEOTIDE SEQUENCE [LARGE SCALE GENOMIC DNA]</scope>
</reference>
<accession>A0AAV1Q2C6</accession>
<organism evidence="3 4">
    <name type="scientific">Scomber scombrus</name>
    <name type="common">Atlantic mackerel</name>
    <name type="synonym">Scomber vernalis</name>
    <dbReference type="NCBI Taxonomy" id="13677"/>
    <lineage>
        <taxon>Eukaryota</taxon>
        <taxon>Metazoa</taxon>
        <taxon>Chordata</taxon>
        <taxon>Craniata</taxon>
        <taxon>Vertebrata</taxon>
        <taxon>Euteleostomi</taxon>
        <taxon>Actinopterygii</taxon>
        <taxon>Neopterygii</taxon>
        <taxon>Teleostei</taxon>
        <taxon>Neoteleostei</taxon>
        <taxon>Acanthomorphata</taxon>
        <taxon>Pelagiaria</taxon>
        <taxon>Scombriformes</taxon>
        <taxon>Scombridae</taxon>
        <taxon>Scomber</taxon>
    </lineage>
</organism>
<evidence type="ECO:0000259" key="2">
    <source>
        <dbReference type="Pfam" id="PF14291"/>
    </source>
</evidence>
<dbReference type="PANTHER" id="PTHR45749:SF37">
    <property type="entry name" value="OS05G0311600 PROTEIN"/>
    <property type="match status" value="1"/>
</dbReference>
<keyword evidence="4" id="KW-1185">Reference proteome</keyword>
<feature type="domain" description="DUF4371" evidence="2">
    <location>
        <begin position="193"/>
        <end position="356"/>
    </location>
</feature>
<dbReference type="AlphaFoldDB" id="A0AAV1Q2C6"/>
<evidence type="ECO:0000256" key="1">
    <source>
        <dbReference type="SAM" id="MobiDB-lite"/>
    </source>
</evidence>
<name>A0AAV1Q2C6_SCOSC</name>
<sequence>TQATQEKTGVPPEASGGLPASSINEAALTLPPRPASPVGQKETSPPPQPQRSESADSAVPTIGPVAGIILPTDQGLYITLPPDAKKKSYLIATGSCRPTGPFPRDKRQGNRCFSDTYYTTTTKTRLHKVHLFTVMRGSKEYETGNIYLRGLTHMQNLRFIPECVSYMNSERETGELTQTSRETREMPPITGDRGHREIIGQSNSGNFLSIIQLLACYDPVLKELLERPQGSVKYLSPAIQNEIVYIIAQRVQCDIQEEINSAPFFSVIMDTTHDISKRDQLSRVYRYVTIQRDENNNAKDILINEAFLGFEETVDTSARELQKKIVDSIRSNRFYLSKCWGQGYDGVANMSGVYSGVQARIMEMELLAKYVHCAAHSCRDTSML</sequence>